<organism evidence="2 3">
    <name type="scientific">Caerostris darwini</name>
    <dbReference type="NCBI Taxonomy" id="1538125"/>
    <lineage>
        <taxon>Eukaryota</taxon>
        <taxon>Metazoa</taxon>
        <taxon>Ecdysozoa</taxon>
        <taxon>Arthropoda</taxon>
        <taxon>Chelicerata</taxon>
        <taxon>Arachnida</taxon>
        <taxon>Araneae</taxon>
        <taxon>Araneomorphae</taxon>
        <taxon>Entelegynae</taxon>
        <taxon>Araneoidea</taxon>
        <taxon>Araneidae</taxon>
        <taxon>Caerostris</taxon>
    </lineage>
</organism>
<accession>A0AAV4P9E0</accession>
<sequence length="120" mass="13637">MIEHLFSFSIQINRVTIKSDEKNTNKQPGDSFPKTKTKSEHEILLIENNKNQDFCDTGSQNFISLLFSSSLTSKHISPKLPLEKQRKHAEPRSGKNHDMPSSITASIPREKCDFSMLSAF</sequence>
<dbReference type="EMBL" id="BPLQ01002472">
    <property type="protein sequence ID" value="GIX93195.1"/>
    <property type="molecule type" value="Genomic_DNA"/>
</dbReference>
<evidence type="ECO:0000313" key="3">
    <source>
        <dbReference type="Proteomes" id="UP001054837"/>
    </source>
</evidence>
<keyword evidence="3" id="KW-1185">Reference proteome</keyword>
<dbReference type="AlphaFoldDB" id="A0AAV4P9E0"/>
<name>A0AAV4P9E0_9ARAC</name>
<comment type="caution">
    <text evidence="2">The sequence shown here is derived from an EMBL/GenBank/DDBJ whole genome shotgun (WGS) entry which is preliminary data.</text>
</comment>
<feature type="region of interest" description="Disordered" evidence="1">
    <location>
        <begin position="17"/>
        <end position="38"/>
    </location>
</feature>
<protein>
    <submittedName>
        <fullName evidence="2">Uncharacterized protein</fullName>
    </submittedName>
</protein>
<feature type="compositionally biased region" description="Basic and acidic residues" evidence="1">
    <location>
        <begin position="81"/>
        <end position="98"/>
    </location>
</feature>
<gene>
    <name evidence="2" type="ORF">CDAR_583141</name>
</gene>
<reference evidence="2 3" key="1">
    <citation type="submission" date="2021-06" db="EMBL/GenBank/DDBJ databases">
        <title>Caerostris darwini draft genome.</title>
        <authorList>
            <person name="Kono N."/>
            <person name="Arakawa K."/>
        </authorList>
    </citation>
    <scope>NUCLEOTIDE SEQUENCE [LARGE SCALE GENOMIC DNA]</scope>
</reference>
<evidence type="ECO:0000256" key="1">
    <source>
        <dbReference type="SAM" id="MobiDB-lite"/>
    </source>
</evidence>
<proteinExistence type="predicted"/>
<evidence type="ECO:0000313" key="2">
    <source>
        <dbReference type="EMBL" id="GIX93195.1"/>
    </source>
</evidence>
<feature type="region of interest" description="Disordered" evidence="1">
    <location>
        <begin position="77"/>
        <end position="107"/>
    </location>
</feature>
<dbReference type="Proteomes" id="UP001054837">
    <property type="component" value="Unassembled WGS sequence"/>
</dbReference>